<gene>
    <name evidence="1" type="ORF">BJ138DRAFT_1164907</name>
</gene>
<keyword evidence="2" id="KW-1185">Reference proteome</keyword>
<dbReference type="Proteomes" id="UP000790377">
    <property type="component" value="Unassembled WGS sequence"/>
</dbReference>
<sequence length="140" mass="15120">MAPNAYAQWVVLQITNSFRSRELKIQNASLSWGKFHKNGNKDEELSPSEIDKIVISPGSEQSVSSCGRSDAASGTEGTIDLYDDTTKVCTLYWDCPWGSKTNNFEVRDVNKAGGYIVSNGPWNVSGGALGNITVEAAIKG</sequence>
<name>A0ACB7ZW33_9AGAM</name>
<evidence type="ECO:0000313" key="1">
    <source>
        <dbReference type="EMBL" id="KAH7905361.1"/>
    </source>
</evidence>
<comment type="caution">
    <text evidence="1">The sequence shown here is derived from an EMBL/GenBank/DDBJ whole genome shotgun (WGS) entry which is preliminary data.</text>
</comment>
<feature type="non-terminal residue" evidence="1">
    <location>
        <position position="1"/>
    </location>
</feature>
<accession>A0ACB7ZW33</accession>
<evidence type="ECO:0000313" key="2">
    <source>
        <dbReference type="Proteomes" id="UP000790377"/>
    </source>
</evidence>
<reference evidence="1" key="1">
    <citation type="journal article" date="2021" name="New Phytol.">
        <title>Evolutionary innovations through gain and loss of genes in the ectomycorrhizal Boletales.</title>
        <authorList>
            <person name="Wu G."/>
            <person name="Miyauchi S."/>
            <person name="Morin E."/>
            <person name="Kuo A."/>
            <person name="Drula E."/>
            <person name="Varga T."/>
            <person name="Kohler A."/>
            <person name="Feng B."/>
            <person name="Cao Y."/>
            <person name="Lipzen A."/>
            <person name="Daum C."/>
            <person name="Hundley H."/>
            <person name="Pangilinan J."/>
            <person name="Johnson J."/>
            <person name="Barry K."/>
            <person name="LaButti K."/>
            <person name="Ng V."/>
            <person name="Ahrendt S."/>
            <person name="Min B."/>
            <person name="Choi I.G."/>
            <person name="Park H."/>
            <person name="Plett J.M."/>
            <person name="Magnuson J."/>
            <person name="Spatafora J.W."/>
            <person name="Nagy L.G."/>
            <person name="Henrissat B."/>
            <person name="Grigoriev I.V."/>
            <person name="Yang Z.L."/>
            <person name="Xu J."/>
            <person name="Martin F.M."/>
        </authorList>
    </citation>
    <scope>NUCLEOTIDE SEQUENCE</scope>
    <source>
        <strain evidence="1">ATCC 28755</strain>
    </source>
</reference>
<dbReference type="EMBL" id="MU268210">
    <property type="protein sequence ID" value="KAH7905361.1"/>
    <property type="molecule type" value="Genomic_DNA"/>
</dbReference>
<proteinExistence type="predicted"/>
<protein>
    <submittedName>
        <fullName evidence="1">Asp-hemolysin</fullName>
    </submittedName>
</protein>
<organism evidence="1 2">
    <name type="scientific">Hygrophoropsis aurantiaca</name>
    <dbReference type="NCBI Taxonomy" id="72124"/>
    <lineage>
        <taxon>Eukaryota</taxon>
        <taxon>Fungi</taxon>
        <taxon>Dikarya</taxon>
        <taxon>Basidiomycota</taxon>
        <taxon>Agaricomycotina</taxon>
        <taxon>Agaricomycetes</taxon>
        <taxon>Agaricomycetidae</taxon>
        <taxon>Boletales</taxon>
        <taxon>Coniophorineae</taxon>
        <taxon>Hygrophoropsidaceae</taxon>
        <taxon>Hygrophoropsis</taxon>
    </lineage>
</organism>